<dbReference type="Proteomes" id="UP000223525">
    <property type="component" value="Unassembled WGS sequence"/>
</dbReference>
<sequence length="302" mass="34496">MNLGVIILDLHYLEIFYEVAKAKSFTKAAEKLFINQSAVSIQVKKFEDILKVKLFDRSSKKIKLTYIGETLYKMAEDIFEKVKRAEKEISRVIEVDRARISIGASSIIAEPLLPTLMKDFSSSHEEIEYNITVSNKEHLLKLLKEGELDVIIIDSEHITDSNLEIISIEKGPYVLISSQTYPNIEDIEKDPIITRNTIPNNNKAIEVIEDKYGISFTSRINVVGNLEVIKGMVREGVGNVILPYYAVYKDIKKGDFKVISKVDEIKDGYELIITKDKKDLSQITKFINIVKNHKIVMESTRH</sequence>
<dbReference type="EMBL" id="NIRN01000001">
    <property type="protein sequence ID" value="PHI05944.1"/>
    <property type="molecule type" value="Genomic_DNA"/>
</dbReference>
<dbReference type="PANTHER" id="PTHR30126:SF64">
    <property type="entry name" value="HTH-TYPE TRANSCRIPTIONAL REGULATOR CITR"/>
    <property type="match status" value="1"/>
</dbReference>
<dbReference type="EMBL" id="CP022123">
    <property type="protein sequence ID" value="ASG28302.1"/>
    <property type="molecule type" value="Genomic_DNA"/>
</dbReference>
<protein>
    <submittedName>
        <fullName evidence="6">LysR family transcriptional regulator</fullName>
    </submittedName>
</protein>
<comment type="similarity">
    <text evidence="1">Belongs to the LysR transcriptional regulatory family.</text>
</comment>
<dbReference type="Pfam" id="PF00126">
    <property type="entry name" value="HTH_1"/>
    <property type="match status" value="1"/>
</dbReference>
<proteinExistence type="inferred from homology"/>
<keyword evidence="2" id="KW-0805">Transcription regulation</keyword>
<evidence type="ECO:0000313" key="11">
    <source>
        <dbReference type="Proteomes" id="UP000224182"/>
    </source>
</evidence>
<gene>
    <name evidence="7" type="ORF">CA836_02035</name>
    <name evidence="8" type="ORF">CBG54_02225</name>
    <name evidence="6" type="ORF">CBG61_04750</name>
</gene>
<reference evidence="8 11" key="2">
    <citation type="submission" date="2017-06" db="EMBL/GenBank/DDBJ databases">
        <title>Draft genome sequence of Fusobacterium nucleatum subsp. polymorphum KCOM 1271 (=ChDC F305).</title>
        <authorList>
            <person name="Kook J.-K."/>
            <person name="Park S.-N."/>
            <person name="Lim Y.K."/>
            <person name="Roh H."/>
        </authorList>
    </citation>
    <scope>NUCLEOTIDE SEQUENCE [LARGE SCALE GENOMIC DNA]</scope>
    <source>
        <strain evidence="8">KCOM 1271</strain>
        <strain evidence="11">KCOM 1271 (ChDC F305)</strain>
    </source>
</reference>
<dbReference type="Pfam" id="PF03466">
    <property type="entry name" value="LysR_substrate"/>
    <property type="match status" value="1"/>
</dbReference>
<keyword evidence="3" id="KW-0238">DNA-binding</keyword>
<dbReference type="FunFam" id="1.10.10.10:FF:000001">
    <property type="entry name" value="LysR family transcriptional regulator"/>
    <property type="match status" value="1"/>
</dbReference>
<keyword evidence="4" id="KW-0804">Transcription</keyword>
<dbReference type="AlphaFoldDB" id="A0A241Q0F9"/>
<dbReference type="PROSITE" id="PS50931">
    <property type="entry name" value="HTH_LYSR"/>
    <property type="match status" value="1"/>
</dbReference>
<evidence type="ECO:0000313" key="6">
    <source>
        <dbReference type="EMBL" id="ASG28302.1"/>
    </source>
</evidence>
<accession>A0A241Q0F9</accession>
<organism evidence="6 9">
    <name type="scientific">Fusobacterium nucleatum subsp. polymorphum</name>
    <name type="common">Fusobacterium polymorphum</name>
    <dbReference type="NCBI Taxonomy" id="76857"/>
    <lineage>
        <taxon>Bacteria</taxon>
        <taxon>Fusobacteriati</taxon>
        <taxon>Fusobacteriota</taxon>
        <taxon>Fusobacteriia</taxon>
        <taxon>Fusobacteriales</taxon>
        <taxon>Fusobacteriaceae</taxon>
        <taxon>Fusobacterium</taxon>
    </lineage>
</organism>
<reference evidence="7 10" key="1">
    <citation type="submission" date="2017-06" db="EMBL/GenBank/DDBJ databases">
        <title>Draft genome sequence of Fusobacterium nucleatum subsp. polymorphum KCOM 1248 (=ChDC F113).</title>
        <authorList>
            <person name="Kook J.-K."/>
            <person name="Park S.-N."/>
            <person name="Lim Y.K."/>
            <person name="Roh H."/>
        </authorList>
    </citation>
    <scope>NUCLEOTIDE SEQUENCE [LARGE SCALE GENOMIC DNA]</scope>
    <source>
        <strain evidence="7">KCOM 1248</strain>
        <strain evidence="10">KCOM 1248 (ChDC F113)</strain>
    </source>
</reference>
<dbReference type="SUPFAM" id="SSF46785">
    <property type="entry name" value="Winged helix' DNA-binding domain"/>
    <property type="match status" value="1"/>
</dbReference>
<dbReference type="GO" id="GO:0003700">
    <property type="term" value="F:DNA-binding transcription factor activity"/>
    <property type="evidence" value="ECO:0007669"/>
    <property type="project" value="InterPro"/>
</dbReference>
<evidence type="ECO:0000313" key="9">
    <source>
        <dbReference type="Proteomes" id="UP000197638"/>
    </source>
</evidence>
<dbReference type="Proteomes" id="UP000197638">
    <property type="component" value="Chromosome"/>
</dbReference>
<dbReference type="InterPro" id="IPR036390">
    <property type="entry name" value="WH_DNA-bd_sf"/>
</dbReference>
<evidence type="ECO:0000256" key="1">
    <source>
        <dbReference type="ARBA" id="ARBA00009437"/>
    </source>
</evidence>
<dbReference type="PANTHER" id="PTHR30126">
    <property type="entry name" value="HTH-TYPE TRANSCRIPTIONAL REGULATOR"/>
    <property type="match status" value="1"/>
</dbReference>
<evidence type="ECO:0000256" key="3">
    <source>
        <dbReference type="ARBA" id="ARBA00023125"/>
    </source>
</evidence>
<evidence type="ECO:0000259" key="5">
    <source>
        <dbReference type="PROSITE" id="PS50931"/>
    </source>
</evidence>
<evidence type="ECO:0000313" key="7">
    <source>
        <dbReference type="EMBL" id="PHH98631.1"/>
    </source>
</evidence>
<dbReference type="EMBL" id="NIRK01000001">
    <property type="protein sequence ID" value="PHH98631.1"/>
    <property type="molecule type" value="Genomic_DNA"/>
</dbReference>
<dbReference type="SUPFAM" id="SSF53850">
    <property type="entry name" value="Periplasmic binding protein-like II"/>
    <property type="match status" value="1"/>
</dbReference>
<reference evidence="6 9" key="3">
    <citation type="submission" date="2017-06" db="EMBL/GenBank/DDBJ databases">
        <title>Genome sequencing of Fusobacterium nucleatum subsp. polymorphum KCOM 1275 (=ChDC F310).</title>
        <authorList>
            <person name="Kook J.-K."/>
            <person name="Park S.-N."/>
            <person name="Lim Y.K."/>
            <person name="Roh H."/>
        </authorList>
    </citation>
    <scope>NUCLEOTIDE SEQUENCE [LARGE SCALE GENOMIC DNA]</scope>
    <source>
        <strain evidence="6 9">KCOM 1275</strain>
    </source>
</reference>
<dbReference type="CDD" id="cd05466">
    <property type="entry name" value="PBP2_LTTR_substrate"/>
    <property type="match status" value="1"/>
</dbReference>
<evidence type="ECO:0000313" key="8">
    <source>
        <dbReference type="EMBL" id="PHI05944.1"/>
    </source>
</evidence>
<evidence type="ECO:0000256" key="2">
    <source>
        <dbReference type="ARBA" id="ARBA00023015"/>
    </source>
</evidence>
<name>A0A241Q0F9_FUSNP</name>
<dbReference type="InterPro" id="IPR005119">
    <property type="entry name" value="LysR_subst-bd"/>
</dbReference>
<dbReference type="PRINTS" id="PR00039">
    <property type="entry name" value="HTHLYSR"/>
</dbReference>
<dbReference type="Gene3D" id="3.40.190.290">
    <property type="match status" value="1"/>
</dbReference>
<evidence type="ECO:0000313" key="10">
    <source>
        <dbReference type="Proteomes" id="UP000223525"/>
    </source>
</evidence>
<dbReference type="Gene3D" id="1.10.10.10">
    <property type="entry name" value="Winged helix-like DNA-binding domain superfamily/Winged helix DNA-binding domain"/>
    <property type="match status" value="1"/>
</dbReference>
<feature type="domain" description="HTH lysR-type" evidence="5">
    <location>
        <begin position="8"/>
        <end position="65"/>
    </location>
</feature>
<dbReference type="InterPro" id="IPR000847">
    <property type="entry name" value="LysR_HTH_N"/>
</dbReference>
<evidence type="ECO:0000256" key="4">
    <source>
        <dbReference type="ARBA" id="ARBA00023163"/>
    </source>
</evidence>
<dbReference type="InterPro" id="IPR036388">
    <property type="entry name" value="WH-like_DNA-bd_sf"/>
</dbReference>
<dbReference type="Proteomes" id="UP000224182">
    <property type="component" value="Unassembled WGS sequence"/>
</dbReference>
<dbReference type="GO" id="GO:0000976">
    <property type="term" value="F:transcription cis-regulatory region binding"/>
    <property type="evidence" value="ECO:0007669"/>
    <property type="project" value="TreeGrafter"/>
</dbReference>